<proteinExistence type="predicted"/>
<comment type="caution">
    <text evidence="3">The sequence shown here is derived from an EMBL/GenBank/DDBJ whole genome shotgun (WGS) entry which is preliminary data.</text>
</comment>
<dbReference type="GO" id="GO:0016192">
    <property type="term" value="P:vesicle-mediated transport"/>
    <property type="evidence" value="ECO:0007669"/>
    <property type="project" value="TreeGrafter"/>
</dbReference>
<evidence type="ECO:0000256" key="1">
    <source>
        <dbReference type="SAM" id="MobiDB-lite"/>
    </source>
</evidence>
<accession>A0A8H8BU02</accession>
<organism evidence="3 4">
    <name type="scientific">Cadophora malorum</name>
    <dbReference type="NCBI Taxonomy" id="108018"/>
    <lineage>
        <taxon>Eukaryota</taxon>
        <taxon>Fungi</taxon>
        <taxon>Dikarya</taxon>
        <taxon>Ascomycota</taxon>
        <taxon>Pezizomycotina</taxon>
        <taxon>Leotiomycetes</taxon>
        <taxon>Helotiales</taxon>
        <taxon>Ploettnerulaceae</taxon>
        <taxon>Cadophora</taxon>
    </lineage>
</organism>
<keyword evidence="4" id="KW-1185">Reference proteome</keyword>
<name>A0A8H8BU02_9HELO</name>
<gene>
    <name evidence="3" type="ORF">IFR04_003371</name>
</gene>
<protein>
    <submittedName>
        <fullName evidence="3">Uncharacterized protein</fullName>
    </submittedName>
</protein>
<dbReference type="Proteomes" id="UP000664132">
    <property type="component" value="Unassembled WGS sequence"/>
</dbReference>
<evidence type="ECO:0000313" key="3">
    <source>
        <dbReference type="EMBL" id="KAG4423548.1"/>
    </source>
</evidence>
<dbReference type="EMBL" id="JAFJYH010000033">
    <property type="protein sequence ID" value="KAG4423548.1"/>
    <property type="molecule type" value="Genomic_DNA"/>
</dbReference>
<dbReference type="OrthoDB" id="3556830at2759"/>
<evidence type="ECO:0000313" key="4">
    <source>
        <dbReference type="Proteomes" id="UP000664132"/>
    </source>
</evidence>
<dbReference type="AlphaFoldDB" id="A0A8H8BU02"/>
<dbReference type="PANTHER" id="PTHR28187:SF1">
    <property type="entry name" value="PROTEIN RCR1-RELATED"/>
    <property type="match status" value="1"/>
</dbReference>
<feature type="transmembrane region" description="Helical" evidence="2">
    <location>
        <begin position="34"/>
        <end position="54"/>
    </location>
</feature>
<keyword evidence="2" id="KW-1133">Transmembrane helix</keyword>
<evidence type="ECO:0000256" key="2">
    <source>
        <dbReference type="SAM" id="Phobius"/>
    </source>
</evidence>
<keyword evidence="2" id="KW-0812">Transmembrane</keyword>
<feature type="compositionally biased region" description="Gly residues" evidence="1">
    <location>
        <begin position="124"/>
        <end position="135"/>
    </location>
</feature>
<reference evidence="3" key="1">
    <citation type="submission" date="2021-02" db="EMBL/GenBank/DDBJ databases">
        <title>Genome sequence Cadophora malorum strain M34.</title>
        <authorList>
            <person name="Stefanovic E."/>
            <person name="Vu D."/>
            <person name="Scully C."/>
            <person name="Dijksterhuis J."/>
            <person name="Roader J."/>
            <person name="Houbraken J."/>
        </authorList>
    </citation>
    <scope>NUCLEOTIDE SEQUENCE</scope>
    <source>
        <strain evidence="3">M34</strain>
    </source>
</reference>
<dbReference type="Pfam" id="PF12273">
    <property type="entry name" value="RCR"/>
    <property type="match status" value="1"/>
</dbReference>
<dbReference type="InterPro" id="IPR020999">
    <property type="entry name" value="Chitin_synth_reg_RCR"/>
</dbReference>
<feature type="region of interest" description="Disordered" evidence="1">
    <location>
        <begin position="120"/>
        <end position="173"/>
    </location>
</feature>
<keyword evidence="2" id="KW-0472">Membrane</keyword>
<sequence length="173" mass="19054">MAPTTSSRLVARDCDRVDIYGNCYYSTWDNWGRWVALVLIVLFFLFLGLAFSCISQRRRRRRGLAPMYGTGWMGGKHNGAQQHQQYGNNGAWAHQQQGGYQAPPPPYMGNQATGTTFQSNDGYYGHGNQGYGQQSGGIELQQPGASYQPQRGGDNVYEAPMGPPPGKGDGIIR</sequence>
<dbReference type="PANTHER" id="PTHR28187">
    <property type="entry name" value="PROTEIN RCR1-RELATED"/>
    <property type="match status" value="1"/>
</dbReference>